<proteinExistence type="predicted"/>
<protein>
    <submittedName>
        <fullName evidence="1">Uncharacterized protein</fullName>
    </submittedName>
</protein>
<keyword evidence="2" id="KW-1185">Reference proteome</keyword>
<dbReference type="KEGG" id="naf:GQ61_07160"/>
<organism evidence="1 2">
    <name type="scientific">Candidatus Nucleicultrix amoebiphila FS5</name>
    <dbReference type="NCBI Taxonomy" id="1414854"/>
    <lineage>
        <taxon>Bacteria</taxon>
        <taxon>Pseudomonadati</taxon>
        <taxon>Pseudomonadota</taxon>
        <taxon>Alphaproteobacteria</taxon>
        <taxon>Holosporales</taxon>
        <taxon>Candidatus Nucleicultricaceae</taxon>
        <taxon>Candidatus Nucleicultrix</taxon>
    </lineage>
</organism>
<dbReference type="Proteomes" id="UP000237351">
    <property type="component" value="Chromosome"/>
</dbReference>
<dbReference type="EMBL" id="CP008743">
    <property type="protein sequence ID" value="ARN85103.1"/>
    <property type="molecule type" value="Genomic_DNA"/>
</dbReference>
<name>A0A1W6N5H8_9PROT</name>
<evidence type="ECO:0000313" key="2">
    <source>
        <dbReference type="Proteomes" id="UP000237351"/>
    </source>
</evidence>
<gene>
    <name evidence="1" type="ORF">GQ61_07160</name>
</gene>
<accession>A0A1W6N5H8</accession>
<reference evidence="1 2" key="1">
    <citation type="submission" date="2014-06" db="EMBL/GenBank/DDBJ databases">
        <title>The genome of the endonuclear symbiont Nucleicultrix amoebiphila.</title>
        <authorList>
            <person name="Schulz F."/>
            <person name="Horn M."/>
        </authorList>
    </citation>
    <scope>NUCLEOTIDE SEQUENCE [LARGE SCALE GENOMIC DNA]</scope>
    <source>
        <strain evidence="1 2">FS5</strain>
    </source>
</reference>
<evidence type="ECO:0000313" key="1">
    <source>
        <dbReference type="EMBL" id="ARN85103.1"/>
    </source>
</evidence>
<dbReference type="RefSeq" id="WP_085784630.1">
    <property type="nucleotide sequence ID" value="NZ_CP008743.1"/>
</dbReference>
<sequence>MAQRFTNTLGFKEIIIQDLSEALAVLTKIKDCNPLIQLTTDEEAVGYAGVLYFQNIEKTLKKEGLLQPLIYDCGSLTGFALEALYQRCRIIGFEGSPQATQKLKSIANQLESRILTPSERPTRKFVVRHHARLEKDLLDFIAL</sequence>
<dbReference type="AlphaFoldDB" id="A0A1W6N5H8"/>